<dbReference type="InParanoid" id="A0A671VRP9"/>
<protein>
    <recommendedName>
        <fullName evidence="8">Ankyrin repeat and SOCS box protein 11</fullName>
    </recommendedName>
</protein>
<proteinExistence type="inferred from homology"/>
<dbReference type="OMA" id="GRACHQV"/>
<dbReference type="GO" id="GO:0045665">
    <property type="term" value="P:negative regulation of neuron differentiation"/>
    <property type="evidence" value="ECO:0007669"/>
    <property type="project" value="Ensembl"/>
</dbReference>
<keyword evidence="5" id="KW-0833">Ubl conjugation pathway</keyword>
<evidence type="ECO:0000256" key="9">
    <source>
        <dbReference type="PROSITE-ProRule" id="PRU00023"/>
    </source>
</evidence>
<dbReference type="GO" id="GO:0045732">
    <property type="term" value="P:positive regulation of protein catabolic process"/>
    <property type="evidence" value="ECO:0007669"/>
    <property type="project" value="TreeGrafter"/>
</dbReference>
<name>A0A671VRP9_SPAAU</name>
<feature type="domain" description="SOCS box" evidence="10">
    <location>
        <begin position="245"/>
        <end position="294"/>
    </location>
</feature>
<dbReference type="Proteomes" id="UP000472265">
    <property type="component" value="Chromosome 9"/>
</dbReference>
<dbReference type="GO" id="GO:0045747">
    <property type="term" value="P:positive regulation of Notch signaling pathway"/>
    <property type="evidence" value="ECO:0007669"/>
    <property type="project" value="Ensembl"/>
</dbReference>
<evidence type="ECO:0000313" key="11">
    <source>
        <dbReference type="Ensembl" id="ENSSAUP00010028387.1"/>
    </source>
</evidence>
<evidence type="ECO:0000256" key="5">
    <source>
        <dbReference type="ARBA" id="ARBA00022786"/>
    </source>
</evidence>
<dbReference type="FunFam" id="1.25.40.20:FF:000016">
    <property type="entry name" value="Ankyrin repeat and SOCS box containing 5"/>
    <property type="match status" value="1"/>
</dbReference>
<feature type="repeat" description="ANK" evidence="9">
    <location>
        <begin position="102"/>
        <end position="134"/>
    </location>
</feature>
<dbReference type="GO" id="GO:0031466">
    <property type="term" value="C:Cul5-RING ubiquitin ligase complex"/>
    <property type="evidence" value="ECO:0007669"/>
    <property type="project" value="Ensembl"/>
</dbReference>
<evidence type="ECO:0000256" key="8">
    <source>
        <dbReference type="ARBA" id="ARBA00044976"/>
    </source>
</evidence>
<dbReference type="SMART" id="SM00969">
    <property type="entry name" value="SOCS_box"/>
    <property type="match status" value="1"/>
</dbReference>
<dbReference type="CDD" id="cd03716">
    <property type="entry name" value="SOCS_ASB_like"/>
    <property type="match status" value="1"/>
</dbReference>
<dbReference type="GO" id="GO:1990756">
    <property type="term" value="F:ubiquitin-like ligase-substrate adaptor activity"/>
    <property type="evidence" value="ECO:0007669"/>
    <property type="project" value="Ensembl"/>
</dbReference>
<evidence type="ECO:0000256" key="6">
    <source>
        <dbReference type="ARBA" id="ARBA00022824"/>
    </source>
</evidence>
<dbReference type="GeneTree" id="ENSGT00940000166315"/>
<comment type="pathway">
    <text evidence="2">Protein modification; protein ubiquitination.</text>
</comment>
<sequence length="294" mass="31371">MAAVQTEGSLCSQPWQRPLYIYGGLACNSLMADSWSDRTPLHEAAYQGRLLHLRRLIAQGFHVDTLSLDRISPLHEACLGGHYACAKFLLDAGANVEAVTTDGATPLFNTCSSGSAVCVRLLLQHGASLHTPYQLASPIHEAAKKGHRECLELLLSYGAHIDMELPVVGTPLYSACMAGAATCVGLLLHSGADVQRGCGQDSPLHAAVQGGEANVVDLLLDFGADGCCRNAEGQSPLDLLPPNSAVRTALQKRGPCSLSQLCRFCVRRSLGGSRLHRASSLFLPHSITDFLLYK</sequence>
<reference evidence="11" key="2">
    <citation type="submission" date="2025-08" db="UniProtKB">
        <authorList>
            <consortium name="Ensembl"/>
        </authorList>
    </citation>
    <scope>IDENTIFICATION</scope>
</reference>
<accession>A0A671VRP9</accession>
<comment type="similarity">
    <text evidence="3">Belongs to the ankyrin SOCS box (ASB) family.</text>
</comment>
<feature type="repeat" description="ANK" evidence="9">
    <location>
        <begin position="36"/>
        <end position="68"/>
    </location>
</feature>
<dbReference type="InterPro" id="IPR002110">
    <property type="entry name" value="Ankyrin_rpt"/>
</dbReference>
<dbReference type="GO" id="GO:0043416">
    <property type="term" value="P:regulation of skeletal muscle tissue regeneration"/>
    <property type="evidence" value="ECO:0007669"/>
    <property type="project" value="Ensembl"/>
</dbReference>
<dbReference type="SMART" id="SM00248">
    <property type="entry name" value="ANK"/>
    <property type="match status" value="6"/>
</dbReference>
<keyword evidence="6" id="KW-0256">Endoplasmic reticulum</keyword>
<dbReference type="Ensembl" id="ENSSAUT00010029926.1">
    <property type="protein sequence ID" value="ENSSAUP00010028387.1"/>
    <property type="gene ID" value="ENSSAUG00010012218.1"/>
</dbReference>
<evidence type="ECO:0000256" key="3">
    <source>
        <dbReference type="ARBA" id="ARBA00005949"/>
    </source>
</evidence>
<feature type="repeat" description="ANK" evidence="9">
    <location>
        <begin position="199"/>
        <end position="231"/>
    </location>
</feature>
<evidence type="ECO:0000256" key="2">
    <source>
        <dbReference type="ARBA" id="ARBA00004906"/>
    </source>
</evidence>
<dbReference type="FunFam" id="1.10.750.20:FF:000001">
    <property type="entry name" value="Ankyrin repeat and SOCS box containing 1"/>
    <property type="match status" value="1"/>
</dbReference>
<gene>
    <name evidence="11" type="primary">asb11</name>
</gene>
<feature type="repeat" description="ANK" evidence="9">
    <location>
        <begin position="134"/>
        <end position="166"/>
    </location>
</feature>
<evidence type="ECO:0000256" key="7">
    <source>
        <dbReference type="ARBA" id="ARBA00023043"/>
    </source>
</evidence>
<dbReference type="PANTHER" id="PTHR24136:SF14">
    <property type="entry name" value="ANKYRIN REPEAT AND SOCS BOX PROTEIN 11"/>
    <property type="match status" value="1"/>
</dbReference>
<keyword evidence="12" id="KW-1185">Reference proteome</keyword>
<dbReference type="Pfam" id="PF13637">
    <property type="entry name" value="Ank_4"/>
    <property type="match status" value="1"/>
</dbReference>
<dbReference type="Gene3D" id="1.10.750.20">
    <property type="entry name" value="SOCS box"/>
    <property type="match status" value="1"/>
</dbReference>
<reference evidence="11" key="1">
    <citation type="submission" date="2021-04" db="EMBL/GenBank/DDBJ databases">
        <authorList>
            <consortium name="Wellcome Sanger Institute Data Sharing"/>
        </authorList>
    </citation>
    <scope>NUCLEOTIDE SEQUENCE [LARGE SCALE GENOMIC DNA]</scope>
</reference>
<evidence type="ECO:0000259" key="10">
    <source>
        <dbReference type="PROSITE" id="PS50225"/>
    </source>
</evidence>
<dbReference type="PANTHER" id="PTHR24136">
    <property type="entry name" value="SOWAH (DROSOPHILA) HOMOLOG"/>
    <property type="match status" value="1"/>
</dbReference>
<dbReference type="GO" id="GO:0043161">
    <property type="term" value="P:proteasome-mediated ubiquitin-dependent protein catabolic process"/>
    <property type="evidence" value="ECO:0007669"/>
    <property type="project" value="Ensembl"/>
</dbReference>
<dbReference type="GO" id="GO:0016567">
    <property type="term" value="P:protein ubiquitination"/>
    <property type="evidence" value="ECO:0007669"/>
    <property type="project" value="UniProtKB-UniPathway"/>
</dbReference>
<reference evidence="11" key="3">
    <citation type="submission" date="2025-09" db="UniProtKB">
        <authorList>
            <consortium name="Ensembl"/>
        </authorList>
    </citation>
    <scope>IDENTIFICATION</scope>
</reference>
<dbReference type="PROSITE" id="PS50088">
    <property type="entry name" value="ANK_REPEAT"/>
    <property type="match status" value="5"/>
</dbReference>
<dbReference type="InterPro" id="IPR036036">
    <property type="entry name" value="SOCS_box-like_dom_sf"/>
</dbReference>
<comment type="subcellular location">
    <subcellularLocation>
        <location evidence="1">Endoplasmic reticulum</location>
    </subcellularLocation>
</comment>
<dbReference type="InterPro" id="IPR051573">
    <property type="entry name" value="Ankyrin-SOCS_box_domain"/>
</dbReference>
<keyword evidence="7 9" id="KW-0040">ANK repeat</keyword>
<dbReference type="PROSITE" id="PS50297">
    <property type="entry name" value="ANK_REP_REGION"/>
    <property type="match status" value="5"/>
</dbReference>
<dbReference type="GO" id="GO:0005783">
    <property type="term" value="C:endoplasmic reticulum"/>
    <property type="evidence" value="ECO:0007669"/>
    <property type="project" value="UniProtKB-SubCell"/>
</dbReference>
<dbReference type="Gene3D" id="1.25.40.20">
    <property type="entry name" value="Ankyrin repeat-containing domain"/>
    <property type="match status" value="1"/>
</dbReference>
<dbReference type="Pfam" id="PF12796">
    <property type="entry name" value="Ank_2"/>
    <property type="match status" value="2"/>
</dbReference>
<dbReference type="SUPFAM" id="SSF158235">
    <property type="entry name" value="SOCS box-like"/>
    <property type="match status" value="1"/>
</dbReference>
<dbReference type="UniPathway" id="UPA00143"/>
<dbReference type="SUPFAM" id="SSF48403">
    <property type="entry name" value="Ankyrin repeat"/>
    <property type="match status" value="1"/>
</dbReference>
<feature type="repeat" description="ANK" evidence="9">
    <location>
        <begin position="69"/>
        <end position="101"/>
    </location>
</feature>
<keyword evidence="4" id="KW-0677">Repeat</keyword>
<dbReference type="Pfam" id="PF07525">
    <property type="entry name" value="SOCS_box"/>
    <property type="match status" value="1"/>
</dbReference>
<dbReference type="AlphaFoldDB" id="A0A671VRP9"/>
<evidence type="ECO:0000313" key="12">
    <source>
        <dbReference type="Proteomes" id="UP000472265"/>
    </source>
</evidence>
<dbReference type="InterPro" id="IPR036770">
    <property type="entry name" value="Ankyrin_rpt-contain_sf"/>
</dbReference>
<dbReference type="PROSITE" id="PS50225">
    <property type="entry name" value="SOCS"/>
    <property type="match status" value="1"/>
</dbReference>
<dbReference type="OrthoDB" id="3246549at2759"/>
<evidence type="ECO:0000256" key="1">
    <source>
        <dbReference type="ARBA" id="ARBA00004240"/>
    </source>
</evidence>
<evidence type="ECO:0000256" key="4">
    <source>
        <dbReference type="ARBA" id="ARBA00022737"/>
    </source>
</evidence>
<dbReference type="InterPro" id="IPR001496">
    <property type="entry name" value="SOCS_box"/>
</dbReference>
<dbReference type="GO" id="GO:0035556">
    <property type="term" value="P:intracellular signal transduction"/>
    <property type="evidence" value="ECO:0007669"/>
    <property type="project" value="InterPro"/>
</dbReference>
<dbReference type="GO" id="GO:0007221">
    <property type="term" value="P:positive regulation of transcription of Notch receptor target"/>
    <property type="evidence" value="ECO:0007669"/>
    <property type="project" value="Ensembl"/>
</dbReference>
<organism evidence="11 12">
    <name type="scientific">Sparus aurata</name>
    <name type="common">Gilthead sea bream</name>
    <dbReference type="NCBI Taxonomy" id="8175"/>
    <lineage>
        <taxon>Eukaryota</taxon>
        <taxon>Metazoa</taxon>
        <taxon>Chordata</taxon>
        <taxon>Craniata</taxon>
        <taxon>Vertebrata</taxon>
        <taxon>Euteleostomi</taxon>
        <taxon>Actinopterygii</taxon>
        <taxon>Neopterygii</taxon>
        <taxon>Teleostei</taxon>
        <taxon>Neoteleostei</taxon>
        <taxon>Acanthomorphata</taxon>
        <taxon>Eupercaria</taxon>
        <taxon>Spariformes</taxon>
        <taxon>Sparidae</taxon>
        <taxon>Sparus</taxon>
    </lineage>
</organism>